<reference evidence="1 2" key="1">
    <citation type="journal article" date="2023" name="G3 (Bethesda)">
        <title>A high-quality reference genome for the fission yeast Schizosaccharomyces osmophilus.</title>
        <authorList>
            <person name="Jia G.S."/>
            <person name="Zhang W.C."/>
            <person name="Liang Y."/>
            <person name="Liu X.H."/>
            <person name="Rhind N."/>
            <person name="Pidoux A."/>
            <person name="Brysch-Herzberg M."/>
            <person name="Du L.L."/>
        </authorList>
    </citation>
    <scope>NUCLEOTIDE SEQUENCE [LARGE SCALE GENOMIC DNA]</scope>
    <source>
        <strain evidence="1 2">CBS 15793</strain>
    </source>
</reference>
<gene>
    <name evidence="1" type="primary">saw1</name>
    <name evidence="1" type="ORF">SOMG_01347</name>
</gene>
<evidence type="ECO:0000313" key="1">
    <source>
        <dbReference type="EMBL" id="WBW71277.1"/>
    </source>
</evidence>
<dbReference type="EMBL" id="CP115611">
    <property type="protein sequence ID" value="WBW71277.1"/>
    <property type="molecule type" value="Genomic_DNA"/>
</dbReference>
<dbReference type="Proteomes" id="UP001212411">
    <property type="component" value="Chromosome 1"/>
</dbReference>
<organism evidence="1 2">
    <name type="scientific">Schizosaccharomyces osmophilus</name>
    <dbReference type="NCBI Taxonomy" id="2545709"/>
    <lineage>
        <taxon>Eukaryota</taxon>
        <taxon>Fungi</taxon>
        <taxon>Dikarya</taxon>
        <taxon>Ascomycota</taxon>
        <taxon>Taphrinomycotina</taxon>
        <taxon>Schizosaccharomycetes</taxon>
        <taxon>Schizosaccharomycetales</taxon>
        <taxon>Schizosaccharomycetaceae</taxon>
        <taxon>Schizosaccharomyces</taxon>
    </lineage>
</organism>
<dbReference type="RefSeq" id="XP_056035520.1">
    <property type="nucleotide sequence ID" value="XM_056180140.1"/>
</dbReference>
<keyword evidence="2" id="KW-1185">Reference proteome</keyword>
<dbReference type="AlphaFoldDB" id="A0AAE9W9H7"/>
<evidence type="ECO:0000313" key="2">
    <source>
        <dbReference type="Proteomes" id="UP001212411"/>
    </source>
</evidence>
<protein>
    <submittedName>
        <fullName evidence="1">Recombination protein Saw1</fullName>
    </submittedName>
</protein>
<proteinExistence type="predicted"/>
<accession>A0AAE9W9H7</accession>
<name>A0AAE9W9H7_9SCHI</name>
<dbReference type="KEGG" id="som:SOMG_01347"/>
<sequence>MNTTDKIVRLRHNLKCHVRIHFNKKYPVDINDLLFSTQRDLHAVAFLNQGNVRTVYDGKVIDVYSEAVQGHALVEIGRKFVQPKEPQDEEDKDQKPTLELQYQGSMSNKVVHVAVKGALSSSS</sequence>
<dbReference type="GeneID" id="80874829"/>